<dbReference type="AlphaFoldDB" id="A0A8H5AWJ4"/>
<evidence type="ECO:0000313" key="3">
    <source>
        <dbReference type="Proteomes" id="UP000567179"/>
    </source>
</evidence>
<dbReference type="Proteomes" id="UP000567179">
    <property type="component" value="Unassembled WGS sequence"/>
</dbReference>
<keyword evidence="1" id="KW-1133">Transmembrane helix</keyword>
<protein>
    <submittedName>
        <fullName evidence="2">Uncharacterized protein</fullName>
    </submittedName>
</protein>
<evidence type="ECO:0000313" key="2">
    <source>
        <dbReference type="EMBL" id="KAF5312231.1"/>
    </source>
</evidence>
<keyword evidence="3" id="KW-1185">Reference proteome</keyword>
<organism evidence="2 3">
    <name type="scientific">Psilocybe cf. subviscida</name>
    <dbReference type="NCBI Taxonomy" id="2480587"/>
    <lineage>
        <taxon>Eukaryota</taxon>
        <taxon>Fungi</taxon>
        <taxon>Dikarya</taxon>
        <taxon>Basidiomycota</taxon>
        <taxon>Agaricomycotina</taxon>
        <taxon>Agaricomycetes</taxon>
        <taxon>Agaricomycetidae</taxon>
        <taxon>Agaricales</taxon>
        <taxon>Agaricineae</taxon>
        <taxon>Strophariaceae</taxon>
        <taxon>Psilocybe</taxon>
    </lineage>
</organism>
<keyword evidence="1" id="KW-0472">Membrane</keyword>
<sequence>MKPDPGTYGAMILGVLAASVLSGVFAVQCLIYFRFYPQDRKELKALVMLLAQPTEDLNHSLWAIFRTLEIAHTVLIWVAIWDYFVTNFGNPVYIDHIPPLNHSFKRCVDGHTHLPYTLSIGSSNISLELPKPPTCNPNPISGNTSPRYEAMNERLPNVFKN</sequence>
<name>A0A8H5AWJ4_9AGAR</name>
<gene>
    <name evidence="2" type="ORF">D9619_002509</name>
</gene>
<reference evidence="2 3" key="1">
    <citation type="journal article" date="2020" name="ISME J.">
        <title>Uncovering the hidden diversity of litter-decomposition mechanisms in mushroom-forming fungi.</title>
        <authorList>
            <person name="Floudas D."/>
            <person name="Bentzer J."/>
            <person name="Ahren D."/>
            <person name="Johansson T."/>
            <person name="Persson P."/>
            <person name="Tunlid A."/>
        </authorList>
    </citation>
    <scope>NUCLEOTIDE SEQUENCE [LARGE SCALE GENOMIC DNA]</scope>
    <source>
        <strain evidence="2 3">CBS 101986</strain>
    </source>
</reference>
<keyword evidence="1" id="KW-0812">Transmembrane</keyword>
<dbReference type="EMBL" id="JAACJJ010000056">
    <property type="protein sequence ID" value="KAF5312231.1"/>
    <property type="molecule type" value="Genomic_DNA"/>
</dbReference>
<proteinExistence type="predicted"/>
<feature type="transmembrane region" description="Helical" evidence="1">
    <location>
        <begin position="12"/>
        <end position="33"/>
    </location>
</feature>
<evidence type="ECO:0000256" key="1">
    <source>
        <dbReference type="SAM" id="Phobius"/>
    </source>
</evidence>
<comment type="caution">
    <text evidence="2">The sequence shown here is derived from an EMBL/GenBank/DDBJ whole genome shotgun (WGS) entry which is preliminary data.</text>
</comment>
<dbReference type="OrthoDB" id="2535105at2759"/>
<accession>A0A8H5AWJ4</accession>